<dbReference type="Pfam" id="PF03454">
    <property type="entry name" value="MoeA_C"/>
    <property type="match status" value="1"/>
</dbReference>
<evidence type="ECO:0000313" key="9">
    <source>
        <dbReference type="Proteomes" id="UP000015241"/>
    </source>
</evidence>
<name>S8E1X7_FOMSC</name>
<feature type="compositionally biased region" description="Basic residues" evidence="6">
    <location>
        <begin position="188"/>
        <end position="197"/>
    </location>
</feature>
<dbReference type="InterPro" id="IPR036135">
    <property type="entry name" value="MoeA_linker/N_sf"/>
</dbReference>
<comment type="function">
    <text evidence="5">Catalyzes two steps in the biosynthesis of the molybdenum cofactor. In the first step, molybdopterin is adenylated. Subsequently, molybdate is inserted into adenylated molybdopterin and AMP is released.</text>
</comment>
<dbReference type="SUPFAM" id="SSF53218">
    <property type="entry name" value="Molybdenum cofactor biosynthesis proteins"/>
    <property type="match status" value="2"/>
</dbReference>
<evidence type="ECO:0000259" key="7">
    <source>
        <dbReference type="SMART" id="SM00852"/>
    </source>
</evidence>
<dbReference type="EMBL" id="KE504162">
    <property type="protein sequence ID" value="EPS98737.1"/>
    <property type="molecule type" value="Genomic_DNA"/>
</dbReference>
<dbReference type="Gene3D" id="3.40.980.10">
    <property type="entry name" value="MoaB/Mog-like domain"/>
    <property type="match status" value="2"/>
</dbReference>
<evidence type="ECO:0000313" key="8">
    <source>
        <dbReference type="EMBL" id="EPS98737.1"/>
    </source>
</evidence>
<keyword evidence="4 5" id="KW-0501">Molybdenum cofactor biosynthesis</keyword>
<dbReference type="SUPFAM" id="SSF63882">
    <property type="entry name" value="MoeA N-terminal region -like"/>
    <property type="match status" value="1"/>
</dbReference>
<dbReference type="Pfam" id="PF03453">
    <property type="entry name" value="MoeA_N"/>
    <property type="match status" value="1"/>
</dbReference>
<feature type="domain" description="MoaB/Mog" evidence="7">
    <location>
        <begin position="410"/>
        <end position="557"/>
    </location>
</feature>
<dbReference type="InterPro" id="IPR038987">
    <property type="entry name" value="MoeA-like"/>
</dbReference>
<sequence length="652" mass="69168">MSQVRVAILTVSDTAAADTSLDKSGPTIREIVSGAGYECKYLLVVPDDEPRIRHTVHTWAAQGDVDWIVTTGGTGFGVRDRTPEAIRPLIEREAPGLVHLMIAASLQKTPLAALARPVAGTVGDTLVVTLPGSVKAVRENLEALLGGGVIDHALQLVRGANSRQLHSEVPGASAIQFSSSVHSEQHSHAHHHHHGHDHHAPQPRTALSHDPSQPVTTRHRESPYPLVTVEEALLSILKEVSPLAISGEPVTAQLKGHILAEDVYAPQDVPSTQTTNVDGYAIRSTDAPGIYKVVTAKTHALADPLPAGTVFRINTGGPLPAGADAVIMVEDTRLHSTHKDASGAEVEEAEVETLAQVAPRENVRAPGSDTRQGDLVLERGTVLHAAGGEIGTLAFVGRKSAQVHKRPVVAVLSTGNELLDLQDPKPMQGEWGGIWDTNRPSLQAALEGMGYEVVDLGIVPDDLDAHIAVLRKGLDQADLVLTTGGTSMGASDLLKPVIERHLGGTIHFGRVKVRPGKPTTFATVPTPRARVPMFALPGNPASALVTFYIFVLPALRRLGGWPEGRCQLPRVKVQLRDTMRLDPRPEYHRVVIKAGPEGMAAYSTGGQRSSRVASLSGANGLIVLPARTPDGPSELKAGESADAVVIGELQVQ</sequence>
<comment type="catalytic activity">
    <reaction evidence="5">
        <text>molybdopterin + ATP + H(+) = adenylyl-molybdopterin + diphosphate</text>
        <dbReference type="Rhea" id="RHEA:31331"/>
        <dbReference type="ChEBI" id="CHEBI:15378"/>
        <dbReference type="ChEBI" id="CHEBI:30616"/>
        <dbReference type="ChEBI" id="CHEBI:33019"/>
        <dbReference type="ChEBI" id="CHEBI:58698"/>
        <dbReference type="ChEBI" id="CHEBI:62727"/>
    </reaction>
</comment>
<dbReference type="STRING" id="743788.S8E1X7"/>
<keyword evidence="5" id="KW-0460">Magnesium</keyword>
<dbReference type="InterPro" id="IPR036688">
    <property type="entry name" value="MoeA_C_domain_IV_sf"/>
</dbReference>
<comment type="similarity">
    <text evidence="2">In the N-terminal section; belongs to the MoaB/Mog family.</text>
</comment>
<dbReference type="InterPro" id="IPR008284">
    <property type="entry name" value="MoCF_biosynth_CS"/>
</dbReference>
<dbReference type="GO" id="GO:0046872">
    <property type="term" value="F:metal ion binding"/>
    <property type="evidence" value="ECO:0007669"/>
    <property type="project" value="UniProtKB-UniRule"/>
</dbReference>
<proteinExistence type="inferred from homology"/>
<dbReference type="GO" id="GO:0061598">
    <property type="term" value="F:molybdopterin adenylyltransferase activity"/>
    <property type="evidence" value="ECO:0007669"/>
    <property type="project" value="UniProtKB-UniRule"/>
</dbReference>
<dbReference type="PROSITE" id="PS01079">
    <property type="entry name" value="MOCF_BIOSYNTHESIS_2"/>
    <property type="match status" value="1"/>
</dbReference>
<dbReference type="GO" id="GO:0005829">
    <property type="term" value="C:cytosol"/>
    <property type="evidence" value="ECO:0007669"/>
    <property type="project" value="TreeGrafter"/>
</dbReference>
<comment type="pathway">
    <text evidence="1 5">Cofactor biosynthesis; molybdopterin biosynthesis.</text>
</comment>
<keyword evidence="5" id="KW-0808">Transferase</keyword>
<dbReference type="PANTHER" id="PTHR10192:SF5">
    <property type="entry name" value="GEPHYRIN"/>
    <property type="match status" value="1"/>
</dbReference>
<dbReference type="HOGENOM" id="CLU_010186_2_2_1"/>
<dbReference type="NCBIfam" id="NF045515">
    <property type="entry name" value="Glp_gephyrin"/>
    <property type="match status" value="1"/>
</dbReference>
<protein>
    <recommendedName>
        <fullName evidence="7">MoaB/Mog domain-containing protein</fullName>
    </recommendedName>
</protein>
<gene>
    <name evidence="8" type="ORF">FOMPIDRAFT_1037312</name>
</gene>
<evidence type="ECO:0000256" key="2">
    <source>
        <dbReference type="ARBA" id="ARBA00007589"/>
    </source>
</evidence>
<comment type="similarity">
    <text evidence="5">Belongs to the MoeA family.</text>
</comment>
<dbReference type="UniPathway" id="UPA00344"/>
<reference evidence="8 9" key="1">
    <citation type="journal article" date="2012" name="Science">
        <title>The Paleozoic origin of enzymatic lignin decomposition reconstructed from 31 fungal genomes.</title>
        <authorList>
            <person name="Floudas D."/>
            <person name="Binder M."/>
            <person name="Riley R."/>
            <person name="Barry K."/>
            <person name="Blanchette R.A."/>
            <person name="Henrissat B."/>
            <person name="Martinez A.T."/>
            <person name="Otillar R."/>
            <person name="Spatafora J.W."/>
            <person name="Yadav J.S."/>
            <person name="Aerts A."/>
            <person name="Benoit I."/>
            <person name="Boyd A."/>
            <person name="Carlson A."/>
            <person name="Copeland A."/>
            <person name="Coutinho P.M."/>
            <person name="de Vries R.P."/>
            <person name="Ferreira P."/>
            <person name="Findley K."/>
            <person name="Foster B."/>
            <person name="Gaskell J."/>
            <person name="Glotzer D."/>
            <person name="Gorecki P."/>
            <person name="Heitman J."/>
            <person name="Hesse C."/>
            <person name="Hori C."/>
            <person name="Igarashi K."/>
            <person name="Jurgens J.A."/>
            <person name="Kallen N."/>
            <person name="Kersten P."/>
            <person name="Kohler A."/>
            <person name="Kuees U."/>
            <person name="Kumar T.K.A."/>
            <person name="Kuo A."/>
            <person name="LaButti K."/>
            <person name="Larrondo L.F."/>
            <person name="Lindquist E."/>
            <person name="Ling A."/>
            <person name="Lombard V."/>
            <person name="Lucas S."/>
            <person name="Lundell T."/>
            <person name="Martin R."/>
            <person name="McLaughlin D.J."/>
            <person name="Morgenstern I."/>
            <person name="Morin E."/>
            <person name="Murat C."/>
            <person name="Nagy L.G."/>
            <person name="Nolan M."/>
            <person name="Ohm R.A."/>
            <person name="Patyshakuliyeva A."/>
            <person name="Rokas A."/>
            <person name="Ruiz-Duenas F.J."/>
            <person name="Sabat G."/>
            <person name="Salamov A."/>
            <person name="Samejima M."/>
            <person name="Schmutz J."/>
            <person name="Slot J.C."/>
            <person name="St John F."/>
            <person name="Stenlid J."/>
            <person name="Sun H."/>
            <person name="Sun S."/>
            <person name="Syed K."/>
            <person name="Tsang A."/>
            <person name="Wiebenga A."/>
            <person name="Young D."/>
            <person name="Pisabarro A."/>
            <person name="Eastwood D.C."/>
            <person name="Martin F."/>
            <person name="Cullen D."/>
            <person name="Grigoriev I.V."/>
            <person name="Hibbett D.S."/>
        </authorList>
    </citation>
    <scope>NUCLEOTIDE SEQUENCE</scope>
    <source>
        <strain evidence="9">FP-58527</strain>
    </source>
</reference>
<dbReference type="GO" id="GO:0006777">
    <property type="term" value="P:Mo-molybdopterin cofactor biosynthetic process"/>
    <property type="evidence" value="ECO:0007669"/>
    <property type="project" value="UniProtKB-UniRule"/>
</dbReference>
<feature type="region of interest" description="Disordered" evidence="6">
    <location>
        <begin position="178"/>
        <end position="223"/>
    </location>
</feature>
<dbReference type="Gene3D" id="2.170.190.11">
    <property type="entry name" value="Molybdopterin biosynthesis moea protein, domain 3"/>
    <property type="match status" value="1"/>
</dbReference>
<dbReference type="Gene3D" id="2.40.340.10">
    <property type="entry name" value="MoeA, C-terminal, domain IV"/>
    <property type="match status" value="1"/>
</dbReference>
<comment type="similarity">
    <text evidence="3">In the C-terminal section; belongs to the MoeA family.</text>
</comment>
<dbReference type="InterPro" id="IPR036425">
    <property type="entry name" value="MoaB/Mog-like_dom_sf"/>
</dbReference>
<dbReference type="GO" id="GO:0005524">
    <property type="term" value="F:ATP binding"/>
    <property type="evidence" value="ECO:0007669"/>
    <property type="project" value="UniProtKB-UniRule"/>
</dbReference>
<dbReference type="CDD" id="cd00886">
    <property type="entry name" value="MogA_MoaB"/>
    <property type="match status" value="1"/>
</dbReference>
<evidence type="ECO:0000256" key="4">
    <source>
        <dbReference type="ARBA" id="ARBA00023150"/>
    </source>
</evidence>
<dbReference type="PANTHER" id="PTHR10192">
    <property type="entry name" value="MOLYBDOPTERIN BIOSYNTHESIS PROTEIN"/>
    <property type="match status" value="1"/>
</dbReference>
<comment type="catalytic activity">
    <reaction evidence="5">
        <text>adenylyl-molybdopterin + molybdate = Mo-molybdopterin + AMP + H(+)</text>
        <dbReference type="Rhea" id="RHEA:35047"/>
        <dbReference type="ChEBI" id="CHEBI:15378"/>
        <dbReference type="ChEBI" id="CHEBI:36264"/>
        <dbReference type="ChEBI" id="CHEBI:62727"/>
        <dbReference type="ChEBI" id="CHEBI:71302"/>
        <dbReference type="ChEBI" id="CHEBI:456215"/>
    </reaction>
</comment>
<dbReference type="InterPro" id="IPR001453">
    <property type="entry name" value="MoaB/Mog_dom"/>
</dbReference>
<keyword evidence="9" id="KW-1185">Reference proteome</keyword>
<dbReference type="NCBIfam" id="TIGR00177">
    <property type="entry name" value="molyb_syn"/>
    <property type="match status" value="2"/>
</dbReference>
<dbReference type="FunFam" id="3.40.980.10:FF:000001">
    <property type="entry name" value="Molybdopterin molybdenumtransferase"/>
    <property type="match status" value="1"/>
</dbReference>
<comment type="cofactor">
    <cofactor evidence="5">
        <name>Mg(2+)</name>
        <dbReference type="ChEBI" id="CHEBI:18420"/>
    </cofactor>
</comment>
<feature type="domain" description="MoaB/Mog" evidence="7">
    <location>
        <begin position="7"/>
        <end position="152"/>
    </location>
</feature>
<evidence type="ECO:0000256" key="5">
    <source>
        <dbReference type="RuleBase" id="RU365090"/>
    </source>
</evidence>
<dbReference type="Pfam" id="PF00994">
    <property type="entry name" value="MoCF_biosynth"/>
    <property type="match status" value="2"/>
</dbReference>
<dbReference type="SUPFAM" id="SSF63867">
    <property type="entry name" value="MoeA C-terminal domain-like"/>
    <property type="match status" value="1"/>
</dbReference>
<dbReference type="InterPro" id="IPR005110">
    <property type="entry name" value="MoeA_linker/N"/>
</dbReference>
<dbReference type="SMART" id="SM00852">
    <property type="entry name" value="MoCF_biosynth"/>
    <property type="match status" value="2"/>
</dbReference>
<organism evidence="8 9">
    <name type="scientific">Fomitopsis schrenkii</name>
    <name type="common">Brown rot fungus</name>
    <dbReference type="NCBI Taxonomy" id="2126942"/>
    <lineage>
        <taxon>Eukaryota</taxon>
        <taxon>Fungi</taxon>
        <taxon>Dikarya</taxon>
        <taxon>Basidiomycota</taxon>
        <taxon>Agaricomycotina</taxon>
        <taxon>Agaricomycetes</taxon>
        <taxon>Polyporales</taxon>
        <taxon>Fomitopsis</taxon>
    </lineage>
</organism>
<accession>S8E1X7</accession>
<dbReference type="OrthoDB" id="4349954at2759"/>
<keyword evidence="5" id="KW-0479">Metal-binding</keyword>
<dbReference type="CDD" id="cd00887">
    <property type="entry name" value="MoeA"/>
    <property type="match status" value="1"/>
</dbReference>
<dbReference type="eggNOG" id="KOG2371">
    <property type="taxonomic scope" value="Eukaryota"/>
</dbReference>
<dbReference type="AlphaFoldDB" id="S8E1X7"/>
<dbReference type="InParanoid" id="S8E1X7"/>
<keyword evidence="5" id="KW-0500">Molybdenum</keyword>
<dbReference type="Proteomes" id="UP000015241">
    <property type="component" value="Unassembled WGS sequence"/>
</dbReference>
<evidence type="ECO:0000256" key="3">
    <source>
        <dbReference type="ARBA" id="ARBA00008339"/>
    </source>
</evidence>
<dbReference type="GO" id="GO:0061599">
    <property type="term" value="F:molybdopterin molybdotransferase activity"/>
    <property type="evidence" value="ECO:0007669"/>
    <property type="project" value="UniProtKB-UniRule"/>
</dbReference>
<dbReference type="InterPro" id="IPR005111">
    <property type="entry name" value="MoeA_C_domain_IV"/>
</dbReference>
<evidence type="ECO:0000256" key="1">
    <source>
        <dbReference type="ARBA" id="ARBA00005046"/>
    </source>
</evidence>
<evidence type="ECO:0000256" key="6">
    <source>
        <dbReference type="SAM" id="MobiDB-lite"/>
    </source>
</evidence>
<dbReference type="Gene3D" id="3.90.105.10">
    <property type="entry name" value="Molybdopterin biosynthesis moea protein, domain 2"/>
    <property type="match status" value="1"/>
</dbReference>